<evidence type="ECO:0000313" key="2">
    <source>
        <dbReference type="Proteomes" id="UP001186944"/>
    </source>
</evidence>
<evidence type="ECO:0000313" key="1">
    <source>
        <dbReference type="EMBL" id="KAK3099793.1"/>
    </source>
</evidence>
<dbReference type="AlphaFoldDB" id="A0AA88YI15"/>
<sequence>MTELSDVYTELERLSEKMIKRDDIEGIVTKAVEKAVSNSMEKMKTEIKQEIKDELKKEINGEVKKEIHSLKTETRKDVSTVSEKFDGLNLDLEALIEKFNKQSRELSKLHEKMTQTMETANAALQLANHNQQYSQKNNIKILNWEEKRAENSETLKDELIKIMSKEGVSIKKEEILAIHRVPSKKRGPRPVIVKFLTSSKRQEVITKRKQVKDKLLMIDHLTTRNLDLIAKLRENECIHSAWYFNCNIYAIDIHGERYKFDIGNEAVEKKLKYIESVGRRRGGHT</sequence>
<protein>
    <submittedName>
        <fullName evidence="1">Uncharacterized protein</fullName>
    </submittedName>
</protein>
<comment type="caution">
    <text evidence="1">The sequence shown here is derived from an EMBL/GenBank/DDBJ whole genome shotgun (WGS) entry which is preliminary data.</text>
</comment>
<dbReference type="EMBL" id="VSWD01000006">
    <property type="protein sequence ID" value="KAK3099793.1"/>
    <property type="molecule type" value="Genomic_DNA"/>
</dbReference>
<dbReference type="Proteomes" id="UP001186944">
    <property type="component" value="Unassembled WGS sequence"/>
</dbReference>
<keyword evidence="2" id="KW-1185">Reference proteome</keyword>
<dbReference type="Gene3D" id="3.30.70.1820">
    <property type="entry name" value="L1 transposable element, RRM domain"/>
    <property type="match status" value="1"/>
</dbReference>
<accession>A0AA88YI15</accession>
<name>A0AA88YI15_PINIB</name>
<gene>
    <name evidence="1" type="ORF">FSP39_009719</name>
</gene>
<proteinExistence type="predicted"/>
<reference evidence="1" key="1">
    <citation type="submission" date="2019-08" db="EMBL/GenBank/DDBJ databases">
        <title>The improved chromosome-level genome for the pearl oyster Pinctada fucata martensii using PacBio sequencing and Hi-C.</title>
        <authorList>
            <person name="Zheng Z."/>
        </authorList>
    </citation>
    <scope>NUCLEOTIDE SEQUENCE</scope>
    <source>
        <strain evidence="1">ZZ-2019</strain>
        <tissue evidence="1">Adductor muscle</tissue>
    </source>
</reference>
<organism evidence="1 2">
    <name type="scientific">Pinctada imbricata</name>
    <name type="common">Atlantic pearl-oyster</name>
    <name type="synonym">Pinctada martensii</name>
    <dbReference type="NCBI Taxonomy" id="66713"/>
    <lineage>
        <taxon>Eukaryota</taxon>
        <taxon>Metazoa</taxon>
        <taxon>Spiralia</taxon>
        <taxon>Lophotrochozoa</taxon>
        <taxon>Mollusca</taxon>
        <taxon>Bivalvia</taxon>
        <taxon>Autobranchia</taxon>
        <taxon>Pteriomorphia</taxon>
        <taxon>Pterioida</taxon>
        <taxon>Pterioidea</taxon>
        <taxon>Pteriidae</taxon>
        <taxon>Pinctada</taxon>
    </lineage>
</organism>